<dbReference type="Gene3D" id="2.130.10.10">
    <property type="entry name" value="YVTN repeat-like/Quinoprotein amine dehydrogenase"/>
    <property type="match status" value="1"/>
</dbReference>
<dbReference type="EMBL" id="DS113184">
    <property type="protein sequence ID" value="EAY22342.1"/>
    <property type="molecule type" value="Genomic_DNA"/>
</dbReference>
<dbReference type="InterPro" id="IPR023362">
    <property type="entry name" value="PH-BEACH_dom"/>
</dbReference>
<dbReference type="Pfam" id="PF14844">
    <property type="entry name" value="PH_BEACH"/>
    <property type="match status" value="1"/>
</dbReference>
<name>A2DB12_TRIV3</name>
<reference evidence="4" key="1">
    <citation type="submission" date="2006-10" db="EMBL/GenBank/DDBJ databases">
        <authorList>
            <person name="Amadeo P."/>
            <person name="Zhao Q."/>
            <person name="Wortman J."/>
            <person name="Fraser-Liggett C."/>
            <person name="Carlton J."/>
        </authorList>
    </citation>
    <scope>NUCLEOTIDE SEQUENCE</scope>
    <source>
        <strain evidence="4">G3</strain>
    </source>
</reference>
<dbReference type="PANTHER" id="PTHR13743:SF112">
    <property type="entry name" value="BEACH DOMAIN-CONTAINING PROTEIN"/>
    <property type="match status" value="1"/>
</dbReference>
<dbReference type="InterPro" id="IPR011989">
    <property type="entry name" value="ARM-like"/>
</dbReference>
<evidence type="ECO:0000259" key="2">
    <source>
        <dbReference type="PROSITE" id="PS50197"/>
    </source>
</evidence>
<proteinExistence type="predicted"/>
<evidence type="ECO:0000313" key="4">
    <source>
        <dbReference type="EMBL" id="EAY22342.1"/>
    </source>
</evidence>
<dbReference type="Pfam" id="PF15787">
    <property type="entry name" value="DUF4704"/>
    <property type="match status" value="1"/>
</dbReference>
<dbReference type="OrthoDB" id="26681at2759"/>
<dbReference type="InterPro" id="IPR000409">
    <property type="entry name" value="BEACH_dom"/>
</dbReference>
<dbReference type="InterPro" id="IPR011993">
    <property type="entry name" value="PH-like_dom_sf"/>
</dbReference>
<evidence type="ECO:0000256" key="1">
    <source>
        <dbReference type="ARBA" id="ARBA00022574"/>
    </source>
</evidence>
<dbReference type="InterPro" id="IPR031570">
    <property type="entry name" value="NBEA/BDCP_DUF4704"/>
</dbReference>
<keyword evidence="1" id="KW-0853">WD repeat</keyword>
<gene>
    <name evidence="4" type="ORF">TVAG_378210</name>
</gene>
<dbReference type="SUPFAM" id="SSF81837">
    <property type="entry name" value="BEACH domain"/>
    <property type="match status" value="1"/>
</dbReference>
<dbReference type="Gene3D" id="1.25.10.10">
    <property type="entry name" value="Leucine-rich Repeat Variant"/>
    <property type="match status" value="1"/>
</dbReference>
<dbReference type="PROSITE" id="PS50197">
    <property type="entry name" value="BEACH"/>
    <property type="match status" value="1"/>
</dbReference>
<dbReference type="Gene3D" id="2.60.120.200">
    <property type="match status" value="1"/>
</dbReference>
<dbReference type="SUPFAM" id="SSF48371">
    <property type="entry name" value="ARM repeat"/>
    <property type="match status" value="1"/>
</dbReference>
<dbReference type="InterPro" id="IPR036322">
    <property type="entry name" value="WD40_repeat_dom_sf"/>
</dbReference>
<dbReference type="Gene3D" id="1.10.1540.10">
    <property type="entry name" value="BEACH domain"/>
    <property type="match status" value="1"/>
</dbReference>
<organism evidence="4 5">
    <name type="scientific">Trichomonas vaginalis (strain ATCC PRA-98 / G3)</name>
    <dbReference type="NCBI Taxonomy" id="412133"/>
    <lineage>
        <taxon>Eukaryota</taxon>
        <taxon>Metamonada</taxon>
        <taxon>Parabasalia</taxon>
        <taxon>Trichomonadida</taxon>
        <taxon>Trichomonadidae</taxon>
        <taxon>Trichomonas</taxon>
    </lineage>
</organism>
<dbReference type="PROSITE" id="PS51783">
    <property type="entry name" value="PH_BEACH"/>
    <property type="match status" value="1"/>
</dbReference>
<dbReference type="InterPro" id="IPR013320">
    <property type="entry name" value="ConA-like_dom_sf"/>
</dbReference>
<dbReference type="InterPro" id="IPR036372">
    <property type="entry name" value="BEACH_dom_sf"/>
</dbReference>
<dbReference type="InterPro" id="IPR015943">
    <property type="entry name" value="WD40/YVTN_repeat-like_dom_sf"/>
</dbReference>
<dbReference type="SUPFAM" id="SSF50978">
    <property type="entry name" value="WD40 repeat-like"/>
    <property type="match status" value="1"/>
</dbReference>
<keyword evidence="5" id="KW-1185">Reference proteome</keyword>
<evidence type="ECO:0000259" key="3">
    <source>
        <dbReference type="PROSITE" id="PS51783"/>
    </source>
</evidence>
<dbReference type="eggNOG" id="KOG1787">
    <property type="taxonomic scope" value="Eukaryota"/>
</dbReference>
<sequence>MSPEVKSEKIMQLFMPYMFRTFIKISYRFSKIFQEAFKGDEQMQRQLNMITNVIPIAFSMPKEFAAESFFLFNNVLNIMIELFERKSPQILTYFNSNYLSRVLHICIDFIKNTKDFEQYHFNIYHYSVQYYNFWAENYMNDCFGNLQMHDLQISLNTLVASGKNDLINKYISKLLTVVEKSLILLSFVFLHTSTKIDQEKCFALGKTILGFFKFMISLGPEVESKIWSNDSTQFLIVFIGWTINISPIIEELPTFSYDQKEFELVKDYAKVKEKTVCSPNFSFVEQKTFQLPIFLHSLESTYNENDPKPCVYFSPSHSLISENSKLNDLSRILVELTHYKLGHEFINVIMSNSLKFTKQICDQKLFQDSITIGPELLSLTLNFYIIDLLILCDHNKVALALDNVDGFRILSNSPVFNIHYNLWSSSPENNVLNLFSILKKSLFQMMNVICVDCPKYAVTIFGHVSELLSESAPEIVDDVISFAINLFKMDPKRFINILSNTNFLSVLIKSMYSLQTFHISMDLDDKYKSFSAKISLTRTNALTFIDTLIRIECSKYYLFSREEFVSLIFHFLFEKPVQDFSLACLSKGLFLDSSKFNTSQTHVPTDYIFSNLASLFRKSTQHINEPDYYDLVCSILRLLKDAFTTNKKSLIGAAETSQYMTEISIVCKNISVFKKRRSMTNLILETFIPLTFDNARMRSLLVKEPMKNITASLVDQKVKQETVDLLLQLVCEIPIVNMSCTSNIEIKNQKIIPYLHEIIKHLPVHTKVFQFIYQIVENSVTNKLQVYKSKLPITILQYISSFDSSMSITDKQQMSIDILMKLFSSVSVFAFKWKTLFELLKIIQPRNEMRMWFTDLLVTNISTILSTITPKTPQSFISFHGKHSGLFLPRIPTHFINKGFTLLLRFELSSNYLQGGNHQPRLFSMKNINGKTLEIYFEDNRLVVTYNAIKTLGIHETTIELSPHTWYHIGVSLERRLLKLYVLGNLCDTYEITGMKFESDIESMTIGNTILSELKYEEPLIANLSCMYMFSTALSAETIKMMSDLPLDFVYGFHPILQKLFPNLPSSLFTEQISDSMFACYNSRFALNNICVNNSKKDIGNAKVIGDVYSFSTSLCDVLLNLGGLKTFLPLFSEVELPVFDQYEQDSSRFLVHLIEMVVNFCNTSAEIKTDFFEDDGLKCIAFLLSKMNPETITENLITNLQKLFDKLSNKKYIKLMIEDIWFNYFLIGLQSSTIKLCFIKVCSDLIHGVYSKLVSEVVNVCRLMLFTISEKDENVRKSLWKVIRSASKIKLTWEDKEMFFNLCFSLNISQMRIELMYVLYNLCVKNYHGICDKFVAFGFYTPFVSMMSSDSEELRIISFKFMLLIKTLEDTGVITRQSSICFEDSFLKVIYIYNPENITESTWSVATQAFLDSPSYQTALIPYISFISQFYKWSRIEKFFNTIDQNTMTVTSPILHSFSKCEIWYFWIFYTMVNASYPEYNVNNNSVFLAIYSKVLIYFIKKQYWDKFYEFEAFFLDLEKTVKLNTPFILKYIYHKLLKLLQLFSTVSNEEINFVFTEIFEYLFYIPDTEIFYNNVSLKYCMGESLEEPLTSVIDSQTPCIDILSQICSSCMTHKVNFSVRIDPRRGGTIPLSGQVVNPIKWLDIKVARQLIGFMTKFANLRDGTYKVQNRKIKYSEIISFMLGFIIQSSPSKITKISGFLKSLDFDTETNFEIFSYCSICAIRTYQKDASYRKQVNDLLIGCKSIISKVILNGQPLEVHNILEDSDIMCKIFESTKDIIFNLEQTLEDNKLDISKQTYLDQVYQKSKKTREIIVQTPHFLSDNVLKNVLRKKEEFKQQIISHSISCMKSHANLFKDLKSNGGPWSTTGEIKHWKVSKELDDQYRQIFMRPNLKFDIHMKASLMRDGTTAEAAQSKYERWLDANKINIIAEDEEVSQQEDEETTETTEHRDFSFFTTAQMITIKKTYEGTFYVNKNELSFNDDNKKSVTIKLSDLKMVLHRSYLHIDSGLEFFMKNNKSVFIYFPKGDRNKVLKHLKHSKLHDIEILQYKNNIREWIDKSTYDWQKGLLSNYEYLMKLNLFSGRSFNDLSQYPIFPWVLSNYTSESIDLNDPNNYRDFSKPVGAFNQQRLENLQELLAEYDDDAVDKCLYRFHYSTAFYVVHFLVRVEPYTSIHIELQDNMFDNPNRTFRSIPFCWKNITSTAPDFRELIPQFFSLPEMLINQNKFDLGSTQDGKQVNDVELPPWAKSAAEFIQINRNALESKYVSEHLHLWIDLIFGYKQTGKEAILANNTFHKYCYPSSITKEVLKNPNELKTIQIYASNSGIVPRQIFNYPHPKRIYTRQMSITRLMLLGTKLCWNILMKFKSPVVFIGQSNNSIPILTAQSDFLSIPLSSKWRSSVQDNSIKQVPLATIKKYVTLPDTEHNFFVITSRSFEYIQESCLFVASSPWDSTFHVFKVESNSAHYIYSQRQNSSLISGVTSSHKKGLIVTRWQDSSISVWDVEKPQQNCFLYRIQPHLTSLVDVDVCSNLNIIVSLDKSRTVIMTKLSSGHYMRHFIVEGNDTLKNLLIVSAGYIIIASESSTNGRFTSTLRCYTFNSILLKTFSYESTLSCLACIKSSTSPMLVASFSDGHFSLIEIPQMLEIISTKKFTMTNIVYNEEHNCLFASDSNGNLLYLDL</sequence>
<feature type="domain" description="BEACH-type PH" evidence="3">
    <location>
        <begin position="1938"/>
        <end position="2038"/>
    </location>
</feature>
<dbReference type="Pfam" id="PF02138">
    <property type="entry name" value="Beach"/>
    <property type="match status" value="1"/>
</dbReference>
<dbReference type="RefSeq" id="XP_001583328.1">
    <property type="nucleotide sequence ID" value="XM_001583278.1"/>
</dbReference>
<evidence type="ECO:0000313" key="5">
    <source>
        <dbReference type="Proteomes" id="UP000001542"/>
    </source>
</evidence>
<dbReference type="InParanoid" id="A2DB12"/>
<dbReference type="CDD" id="cd06071">
    <property type="entry name" value="Beach"/>
    <property type="match status" value="1"/>
</dbReference>
<dbReference type="Gene3D" id="2.30.29.30">
    <property type="entry name" value="Pleckstrin-homology domain (PH domain)/Phosphotyrosine-binding domain (PTB)"/>
    <property type="match status" value="1"/>
</dbReference>
<dbReference type="Proteomes" id="UP000001542">
    <property type="component" value="Unassembled WGS sequence"/>
</dbReference>
<dbReference type="VEuPathDB" id="TrichDB:TVAGG3_0798510"/>
<dbReference type="KEGG" id="tva:5467897"/>
<dbReference type="InterPro" id="IPR016024">
    <property type="entry name" value="ARM-type_fold"/>
</dbReference>
<feature type="domain" description="BEACH" evidence="2">
    <location>
        <begin position="2050"/>
        <end position="2339"/>
    </location>
</feature>
<reference evidence="4" key="2">
    <citation type="journal article" date="2007" name="Science">
        <title>Draft genome sequence of the sexually transmitted pathogen Trichomonas vaginalis.</title>
        <authorList>
            <person name="Carlton J.M."/>
            <person name="Hirt R.P."/>
            <person name="Silva J.C."/>
            <person name="Delcher A.L."/>
            <person name="Schatz M."/>
            <person name="Zhao Q."/>
            <person name="Wortman J.R."/>
            <person name="Bidwell S.L."/>
            <person name="Alsmark U.C.M."/>
            <person name="Besteiro S."/>
            <person name="Sicheritz-Ponten T."/>
            <person name="Noel C.J."/>
            <person name="Dacks J.B."/>
            <person name="Foster P.G."/>
            <person name="Simillion C."/>
            <person name="Van de Peer Y."/>
            <person name="Miranda-Saavedra D."/>
            <person name="Barton G.J."/>
            <person name="Westrop G.D."/>
            <person name="Mueller S."/>
            <person name="Dessi D."/>
            <person name="Fiori P.L."/>
            <person name="Ren Q."/>
            <person name="Paulsen I."/>
            <person name="Zhang H."/>
            <person name="Bastida-Corcuera F.D."/>
            <person name="Simoes-Barbosa A."/>
            <person name="Brown M.T."/>
            <person name="Hayes R.D."/>
            <person name="Mukherjee M."/>
            <person name="Okumura C.Y."/>
            <person name="Schneider R."/>
            <person name="Smith A.J."/>
            <person name="Vanacova S."/>
            <person name="Villalvazo M."/>
            <person name="Haas B.J."/>
            <person name="Pertea M."/>
            <person name="Feldblyum T.V."/>
            <person name="Utterback T.R."/>
            <person name="Shu C.L."/>
            <person name="Osoegawa K."/>
            <person name="de Jong P.J."/>
            <person name="Hrdy I."/>
            <person name="Horvathova L."/>
            <person name="Zubacova Z."/>
            <person name="Dolezal P."/>
            <person name="Malik S.B."/>
            <person name="Logsdon J.M. Jr."/>
            <person name="Henze K."/>
            <person name="Gupta A."/>
            <person name="Wang C.C."/>
            <person name="Dunne R.L."/>
            <person name="Upcroft J.A."/>
            <person name="Upcroft P."/>
            <person name="White O."/>
            <person name="Salzberg S.L."/>
            <person name="Tang P."/>
            <person name="Chiu C.-H."/>
            <person name="Lee Y.-S."/>
            <person name="Embley T.M."/>
            <person name="Coombs G.H."/>
            <person name="Mottram J.C."/>
            <person name="Tachezy J."/>
            <person name="Fraser-Liggett C.M."/>
            <person name="Johnson P.J."/>
        </authorList>
    </citation>
    <scope>NUCLEOTIDE SEQUENCE [LARGE SCALE GENOMIC DNA]</scope>
    <source>
        <strain evidence="4">G3</strain>
    </source>
</reference>
<accession>A2DB12</accession>
<dbReference type="SMART" id="SM01026">
    <property type="entry name" value="Beach"/>
    <property type="match status" value="1"/>
</dbReference>
<dbReference type="VEuPathDB" id="TrichDB:TVAG_008870"/>
<dbReference type="STRING" id="5722.A2DB12"/>
<dbReference type="PANTHER" id="PTHR13743">
    <property type="entry name" value="BEIGE/BEACH-RELATED"/>
    <property type="match status" value="1"/>
</dbReference>
<dbReference type="SUPFAM" id="SSF50729">
    <property type="entry name" value="PH domain-like"/>
    <property type="match status" value="1"/>
</dbReference>
<protein>
    <submittedName>
        <fullName evidence="4">Beige/BEACH domain containing protein</fullName>
    </submittedName>
</protein>
<dbReference type="SUPFAM" id="SSF49899">
    <property type="entry name" value="Concanavalin A-like lectins/glucanases"/>
    <property type="match status" value="1"/>
</dbReference>
<dbReference type="InterPro" id="IPR050865">
    <property type="entry name" value="BEACH_Domain"/>
</dbReference>